<accession>A0A3B3V8P1</accession>
<dbReference type="Proteomes" id="UP000261500">
    <property type="component" value="Unplaced"/>
</dbReference>
<keyword evidence="8" id="KW-0175">Coiled coil</keyword>
<dbReference type="Pfam" id="PF03467">
    <property type="entry name" value="Smg4_UPF3"/>
    <property type="match status" value="1"/>
</dbReference>
<evidence type="ECO:0000256" key="4">
    <source>
        <dbReference type="ARBA" id="ARBA00022490"/>
    </source>
</evidence>
<dbReference type="GeneTree" id="ENSGT00390000017146"/>
<dbReference type="CDD" id="cd12728">
    <property type="entry name" value="RRM_like_Smg4_UPF3B"/>
    <property type="match status" value="1"/>
</dbReference>
<dbReference type="Ensembl" id="ENSPLAT00000011138.1">
    <property type="protein sequence ID" value="ENSPLAP00000021388.1"/>
    <property type="gene ID" value="ENSPLAG00000005105.1"/>
</dbReference>
<dbReference type="AlphaFoldDB" id="A0A3B3V8P1"/>
<feature type="compositionally biased region" description="Basic and acidic residues" evidence="9">
    <location>
        <begin position="328"/>
        <end position="398"/>
    </location>
</feature>
<proteinExistence type="inferred from homology"/>
<protein>
    <submittedName>
        <fullName evidence="11">UPF3B regulator of nonsense mediated mRNA decay</fullName>
    </submittedName>
</protein>
<evidence type="ECO:0000256" key="5">
    <source>
        <dbReference type="ARBA" id="ARBA00022884"/>
    </source>
</evidence>
<dbReference type="GO" id="GO:0005737">
    <property type="term" value="C:cytoplasm"/>
    <property type="evidence" value="ECO:0007669"/>
    <property type="project" value="UniProtKB-SubCell"/>
</dbReference>
<evidence type="ECO:0000256" key="9">
    <source>
        <dbReference type="SAM" id="MobiDB-lite"/>
    </source>
</evidence>
<reference evidence="11" key="1">
    <citation type="submission" date="2025-08" db="UniProtKB">
        <authorList>
            <consortium name="Ensembl"/>
        </authorList>
    </citation>
    <scope>IDENTIFICATION</scope>
</reference>
<dbReference type="GO" id="GO:0003729">
    <property type="term" value="F:mRNA binding"/>
    <property type="evidence" value="ECO:0007669"/>
    <property type="project" value="TreeGrafter"/>
</dbReference>
<dbReference type="FunFam" id="3.30.70.330:FF:000067">
    <property type="entry name" value="regulator of nonsense transcripts 3A isoform X2"/>
    <property type="match status" value="1"/>
</dbReference>
<dbReference type="GO" id="GO:0000184">
    <property type="term" value="P:nuclear-transcribed mRNA catabolic process, nonsense-mediated decay"/>
    <property type="evidence" value="ECO:0007669"/>
    <property type="project" value="UniProtKB-KW"/>
</dbReference>
<evidence type="ECO:0000256" key="8">
    <source>
        <dbReference type="SAM" id="Coils"/>
    </source>
</evidence>
<feature type="domain" description="UPF3" evidence="10">
    <location>
        <begin position="34"/>
        <end position="193"/>
    </location>
</feature>
<evidence type="ECO:0000256" key="3">
    <source>
        <dbReference type="ARBA" id="ARBA00005991"/>
    </source>
</evidence>
<dbReference type="InterPro" id="IPR005120">
    <property type="entry name" value="UPF3_dom"/>
</dbReference>
<reference evidence="11" key="2">
    <citation type="submission" date="2025-09" db="UniProtKB">
        <authorList>
            <consortium name="Ensembl"/>
        </authorList>
    </citation>
    <scope>IDENTIFICATION</scope>
</reference>
<dbReference type="PANTHER" id="PTHR13112">
    <property type="entry name" value="UPF3 REGULATOR OF NONSENSE TRANSCRIPTS-LIKE PROTEIN"/>
    <property type="match status" value="1"/>
</dbReference>
<evidence type="ECO:0000313" key="11">
    <source>
        <dbReference type="Ensembl" id="ENSPLAP00000021388.1"/>
    </source>
</evidence>
<keyword evidence="5" id="KW-0694">RNA-binding</keyword>
<evidence type="ECO:0000256" key="7">
    <source>
        <dbReference type="ARBA" id="ARBA00023242"/>
    </source>
</evidence>
<dbReference type="GO" id="GO:0032991">
    <property type="term" value="C:protein-containing complex"/>
    <property type="evidence" value="ECO:0007669"/>
    <property type="project" value="UniProtKB-ARBA"/>
</dbReference>
<evidence type="ECO:0000256" key="6">
    <source>
        <dbReference type="ARBA" id="ARBA00023161"/>
    </source>
</evidence>
<evidence type="ECO:0000313" key="12">
    <source>
        <dbReference type="Proteomes" id="UP000261500"/>
    </source>
</evidence>
<organism evidence="11 12">
    <name type="scientific">Poecilia latipinna</name>
    <name type="common">sailfin molly</name>
    <dbReference type="NCBI Taxonomy" id="48699"/>
    <lineage>
        <taxon>Eukaryota</taxon>
        <taxon>Metazoa</taxon>
        <taxon>Chordata</taxon>
        <taxon>Craniata</taxon>
        <taxon>Vertebrata</taxon>
        <taxon>Euteleostomi</taxon>
        <taxon>Actinopterygii</taxon>
        <taxon>Neopterygii</taxon>
        <taxon>Teleostei</taxon>
        <taxon>Neoteleostei</taxon>
        <taxon>Acanthomorphata</taxon>
        <taxon>Ovalentaria</taxon>
        <taxon>Atherinomorphae</taxon>
        <taxon>Cyprinodontiformes</taxon>
        <taxon>Poeciliidae</taxon>
        <taxon>Poeciliinae</taxon>
        <taxon>Poecilia</taxon>
    </lineage>
</organism>
<feature type="compositionally biased region" description="Basic and acidic residues" evidence="9">
    <location>
        <begin position="422"/>
        <end position="440"/>
    </location>
</feature>
<keyword evidence="12" id="KW-1185">Reference proteome</keyword>
<comment type="subcellular location">
    <subcellularLocation>
        <location evidence="2">Cytoplasm</location>
    </subcellularLocation>
    <subcellularLocation>
        <location evidence="1">Nucleus</location>
    </subcellularLocation>
</comment>
<dbReference type="GO" id="GO:0045727">
    <property type="term" value="P:positive regulation of translation"/>
    <property type="evidence" value="ECO:0007669"/>
    <property type="project" value="TreeGrafter"/>
</dbReference>
<keyword evidence="7" id="KW-0539">Nucleus</keyword>
<evidence type="ECO:0000256" key="2">
    <source>
        <dbReference type="ARBA" id="ARBA00004496"/>
    </source>
</evidence>
<dbReference type="InterPro" id="IPR012677">
    <property type="entry name" value="Nucleotide-bd_a/b_plait_sf"/>
</dbReference>
<dbReference type="GO" id="GO:0005730">
    <property type="term" value="C:nucleolus"/>
    <property type="evidence" value="ECO:0007669"/>
    <property type="project" value="TreeGrafter"/>
</dbReference>
<comment type="similarity">
    <text evidence="3">Belongs to the RENT3 family.</text>
</comment>
<dbReference type="InterPro" id="IPR039722">
    <property type="entry name" value="Upf3"/>
</dbReference>
<dbReference type="InterPro" id="IPR035979">
    <property type="entry name" value="RBD_domain_sf"/>
</dbReference>
<dbReference type="PANTHER" id="PTHR13112:SF1">
    <property type="entry name" value="REGULATOR OF NONSENSE TRANSCRIPTS 3B"/>
    <property type="match status" value="1"/>
</dbReference>
<name>A0A3B3V8P1_9TELE</name>
<evidence type="ECO:0000259" key="10">
    <source>
        <dbReference type="Pfam" id="PF03467"/>
    </source>
</evidence>
<dbReference type="SUPFAM" id="SSF54928">
    <property type="entry name" value="RNA-binding domain, RBD"/>
    <property type="match status" value="1"/>
</dbReference>
<sequence>MKEDKENTRPKEKRVEIKCEDGEKTEKCKEKKEAMTKIVIRRLPPSLTKEELEEQLQPLPEVDYMEFFSNDTSLFPHLFARAYISFKNQEDIVLFRDRFDGYVFIDNRGQEYPAIVEFAPFQKTAKKRNKKKDSKCGTIAEDPDYKRFLEYYNGDEEKLTSTPETLLEEIEARSKELEAKRTTPLLDFLKNKQRLREEKKEERRRRELERKRLRDEERRKWREEERRKRKEVEKMKRLEKPLENKDKDQTKEEPKIKLQFYSVLDWKGNLCYRTSLIQTAATKTGSGCFFFFFLLGRGNEDGRKEFRERDLDREKERERRLREKERIRRQDEERRRRREQQDGENTSRKREEEIRKEKAMEKRRSENSADAEKTEKPARENKKEESSKRDRVRNKDRPAIQLYQPGARSRNRTTGGGADSGSADRKPDADNKKAADRGED</sequence>
<feature type="coiled-coil region" evidence="8">
    <location>
        <begin position="185"/>
        <end position="238"/>
    </location>
</feature>
<keyword evidence="6" id="KW-0866">Nonsense-mediated mRNA decay</keyword>
<feature type="region of interest" description="Disordered" evidence="9">
    <location>
        <begin position="328"/>
        <end position="440"/>
    </location>
</feature>
<dbReference type="InterPro" id="IPR034979">
    <property type="entry name" value="UPF3B_RRM-like"/>
</dbReference>
<dbReference type="Gene3D" id="3.30.70.330">
    <property type="match status" value="1"/>
</dbReference>
<evidence type="ECO:0000256" key="1">
    <source>
        <dbReference type="ARBA" id="ARBA00004123"/>
    </source>
</evidence>
<keyword evidence="4" id="KW-0963">Cytoplasm</keyword>